<dbReference type="InterPro" id="IPR025540">
    <property type="entry name" value="FlK"/>
</dbReference>
<evidence type="ECO:0000259" key="1">
    <source>
        <dbReference type="Pfam" id="PF22636"/>
    </source>
</evidence>
<protein>
    <submittedName>
        <fullName evidence="2">Thioesterase</fullName>
    </submittedName>
</protein>
<reference evidence="2 3" key="1">
    <citation type="journal article" date="2019" name="Int. J. Syst. Evol. Microbiol.">
        <title>The Global Catalogue of Microorganisms (GCM) 10K type strain sequencing project: providing services to taxonomists for standard genome sequencing and annotation.</title>
        <authorList>
            <consortium name="The Broad Institute Genomics Platform"/>
            <consortium name="The Broad Institute Genome Sequencing Center for Infectious Disease"/>
            <person name="Wu L."/>
            <person name="Ma J."/>
        </authorList>
    </citation>
    <scope>NUCLEOTIDE SEQUENCE [LARGE SCALE GENOMIC DNA]</scope>
    <source>
        <strain evidence="2 3">JCM 13518</strain>
    </source>
</reference>
<dbReference type="PIRSF" id="PIRSF014972">
    <property type="entry name" value="FlK"/>
    <property type="match status" value="1"/>
</dbReference>
<dbReference type="InterPro" id="IPR054485">
    <property type="entry name" value="FlK-like_dom"/>
</dbReference>
<dbReference type="SUPFAM" id="SSF54637">
    <property type="entry name" value="Thioesterase/thiol ester dehydrase-isomerase"/>
    <property type="match status" value="1"/>
</dbReference>
<keyword evidence="3" id="KW-1185">Reference proteome</keyword>
<feature type="domain" description="Fluoroacetyl-CoA-specific thioesterase-like" evidence="1">
    <location>
        <begin position="8"/>
        <end position="109"/>
    </location>
</feature>
<accession>A0ABN2JFW2</accession>
<dbReference type="Gene3D" id="3.10.129.10">
    <property type="entry name" value="Hotdog Thioesterase"/>
    <property type="match status" value="1"/>
</dbReference>
<proteinExistence type="predicted"/>
<name>A0ABN2JFW2_9ACTN</name>
<organism evidence="2 3">
    <name type="scientific">Aeromicrobium alkaliterrae</name>
    <dbReference type="NCBI Taxonomy" id="302168"/>
    <lineage>
        <taxon>Bacteria</taxon>
        <taxon>Bacillati</taxon>
        <taxon>Actinomycetota</taxon>
        <taxon>Actinomycetes</taxon>
        <taxon>Propionibacteriales</taxon>
        <taxon>Nocardioidaceae</taxon>
        <taxon>Aeromicrobium</taxon>
    </lineage>
</organism>
<dbReference type="RefSeq" id="WP_344196999.1">
    <property type="nucleotide sequence ID" value="NZ_BAAAME010000002.1"/>
</dbReference>
<sequence length="115" mass="11941">MASLTRTVTADDTALAVGSGDLEVLGTPVVVAWCEAATVAALELEPHLTSVGTHVDVRHLAPSPVGATIEVTATITEQTDRAATFTVEARQGETVVASGTVTRAIVDRERFGSRL</sequence>
<dbReference type="PANTHER" id="PTHR36934:SF1">
    <property type="entry name" value="THIOESTERASE DOMAIN-CONTAINING PROTEIN"/>
    <property type="match status" value="1"/>
</dbReference>
<dbReference type="Pfam" id="PF22636">
    <property type="entry name" value="FlK"/>
    <property type="match status" value="1"/>
</dbReference>
<dbReference type="PANTHER" id="PTHR36934">
    <property type="entry name" value="BLR0278 PROTEIN"/>
    <property type="match status" value="1"/>
</dbReference>
<evidence type="ECO:0000313" key="3">
    <source>
        <dbReference type="Proteomes" id="UP001501057"/>
    </source>
</evidence>
<comment type="caution">
    <text evidence="2">The sequence shown here is derived from an EMBL/GenBank/DDBJ whole genome shotgun (WGS) entry which is preliminary data.</text>
</comment>
<dbReference type="InterPro" id="IPR029069">
    <property type="entry name" value="HotDog_dom_sf"/>
</dbReference>
<dbReference type="EMBL" id="BAAAME010000002">
    <property type="protein sequence ID" value="GAA1725669.1"/>
    <property type="molecule type" value="Genomic_DNA"/>
</dbReference>
<dbReference type="Proteomes" id="UP001501057">
    <property type="component" value="Unassembled WGS sequence"/>
</dbReference>
<gene>
    <name evidence="2" type="ORF">GCM10009710_03030</name>
</gene>
<evidence type="ECO:0000313" key="2">
    <source>
        <dbReference type="EMBL" id="GAA1725669.1"/>
    </source>
</evidence>